<dbReference type="Pfam" id="PF09423">
    <property type="entry name" value="PhoD"/>
    <property type="match status" value="1"/>
</dbReference>
<dbReference type="InterPro" id="IPR038607">
    <property type="entry name" value="PhoD-like_sf"/>
</dbReference>
<feature type="domain" description="PhoD-like phosphatase metallophosphatase" evidence="2">
    <location>
        <begin position="146"/>
        <end position="484"/>
    </location>
</feature>
<dbReference type="Proteomes" id="UP001597112">
    <property type="component" value="Unassembled WGS sequence"/>
</dbReference>
<evidence type="ECO:0000256" key="1">
    <source>
        <dbReference type="SAM" id="SignalP"/>
    </source>
</evidence>
<keyword evidence="5" id="KW-1185">Reference proteome</keyword>
<protein>
    <submittedName>
        <fullName evidence="4">Alkaline phosphatase D family protein</fullName>
    </submittedName>
</protein>
<dbReference type="PANTHER" id="PTHR43606">
    <property type="entry name" value="PHOSPHATASE, PUTATIVE (AFU_ORTHOLOGUE AFUA_6G08710)-RELATED"/>
    <property type="match status" value="1"/>
</dbReference>
<dbReference type="InterPro" id="IPR052900">
    <property type="entry name" value="Phospholipid_Metab_Enz"/>
</dbReference>
<reference evidence="5" key="1">
    <citation type="journal article" date="2019" name="Int. J. Syst. Evol. Microbiol.">
        <title>The Global Catalogue of Microorganisms (GCM) 10K type strain sequencing project: providing services to taxonomists for standard genome sequencing and annotation.</title>
        <authorList>
            <consortium name="The Broad Institute Genomics Platform"/>
            <consortium name="The Broad Institute Genome Sequencing Center for Infectious Disease"/>
            <person name="Wu L."/>
            <person name="Ma J."/>
        </authorList>
    </citation>
    <scope>NUCLEOTIDE SEQUENCE [LARGE SCALE GENOMIC DNA]</scope>
    <source>
        <strain evidence="5">CCUG 58938</strain>
    </source>
</reference>
<dbReference type="RefSeq" id="WP_377583440.1">
    <property type="nucleotide sequence ID" value="NZ_JBHTKA010000008.1"/>
</dbReference>
<dbReference type="InterPro" id="IPR029052">
    <property type="entry name" value="Metallo-depent_PP-like"/>
</dbReference>
<proteinExistence type="predicted"/>
<dbReference type="Gene3D" id="2.60.40.380">
    <property type="entry name" value="Purple acid phosphatase-like, N-terminal"/>
    <property type="match status" value="1"/>
</dbReference>
<dbReference type="InterPro" id="IPR018946">
    <property type="entry name" value="PhoD-like_MPP"/>
</dbReference>
<keyword evidence="1" id="KW-0732">Signal</keyword>
<feature type="domain" description="Phospholipase D N-terminal" evidence="3">
    <location>
        <begin position="46"/>
        <end position="135"/>
    </location>
</feature>
<feature type="signal peptide" evidence="1">
    <location>
        <begin position="1"/>
        <end position="17"/>
    </location>
</feature>
<sequence length="513" mass="58202">MKIRNLLCYSIALIVIAACSSKKTSNKKFSEAVAPLYESSLKPFYHGVASGDPLQDRVIIWTRVTPEDSAATIQVRWDIASDENFSTILKSDSVTTDATKDYTVKVDVDGLQPAHHYYYRFHALGQTSPTGRTRTLSSDAVDSLRFAIVSCSNWEFGYFNPYSIIADKEVDAVIHLGDYIYEYATGVYGDTTIGRKNLPAHEIVSLNDYRTRYSQYHLDEGLRKLRMRHPLITIWDDHEVANNVYTEGAQNHQPEEGDFNARKAAARQAYYEWMPIRESDKLYRSFSFGKLADLIMLDERLEGRTAPVDSVSAPDFESDKRSMLGVEQLQWFERSMKDSKATWKVIGNQVLFSDLNISGLYKNDMPKNLDAWDGYPSEKKRIEQYIVENKIEDILFVTGDTHASWAIETFAEGLANTKGKQALAVELGTTSVSSGNGNEGKPDDSVKVKEQKLLKQNPHIKYLNNRDHGYLLLTLYPQKAKAEWFYAETLRSISKKEILGKSFSIAQGKHILQ</sequence>
<evidence type="ECO:0000259" key="3">
    <source>
        <dbReference type="Pfam" id="PF16655"/>
    </source>
</evidence>
<dbReference type="PROSITE" id="PS51257">
    <property type="entry name" value="PROKAR_LIPOPROTEIN"/>
    <property type="match status" value="1"/>
</dbReference>
<dbReference type="PANTHER" id="PTHR43606:SF2">
    <property type="entry name" value="ALKALINE PHOSPHATASE FAMILY PROTEIN (AFU_ORTHOLOGUE AFUA_5G03860)"/>
    <property type="match status" value="1"/>
</dbReference>
<organism evidence="4 5">
    <name type="scientific">Ohtaekwangia kribbensis</name>
    <dbReference type="NCBI Taxonomy" id="688913"/>
    <lineage>
        <taxon>Bacteria</taxon>
        <taxon>Pseudomonadati</taxon>
        <taxon>Bacteroidota</taxon>
        <taxon>Cytophagia</taxon>
        <taxon>Cytophagales</taxon>
        <taxon>Fulvivirgaceae</taxon>
        <taxon>Ohtaekwangia</taxon>
    </lineage>
</organism>
<gene>
    <name evidence="4" type="ORF">ACFQ21_23885</name>
</gene>
<comment type="caution">
    <text evidence="4">The sequence shown here is derived from an EMBL/GenBank/DDBJ whole genome shotgun (WGS) entry which is preliminary data.</text>
</comment>
<dbReference type="Pfam" id="PF16655">
    <property type="entry name" value="PhoD_N"/>
    <property type="match status" value="1"/>
</dbReference>
<name>A0ABW3KAL5_9BACT</name>
<dbReference type="EMBL" id="JBHTKA010000008">
    <property type="protein sequence ID" value="MFD1002388.1"/>
    <property type="molecule type" value="Genomic_DNA"/>
</dbReference>
<dbReference type="Gene3D" id="3.60.21.70">
    <property type="entry name" value="PhoD-like phosphatase"/>
    <property type="match status" value="1"/>
</dbReference>
<evidence type="ECO:0000313" key="4">
    <source>
        <dbReference type="EMBL" id="MFD1002388.1"/>
    </source>
</evidence>
<dbReference type="SUPFAM" id="SSF56300">
    <property type="entry name" value="Metallo-dependent phosphatases"/>
    <property type="match status" value="1"/>
</dbReference>
<accession>A0ABW3KAL5</accession>
<feature type="chain" id="PRO_5045929261" evidence="1">
    <location>
        <begin position="18"/>
        <end position="513"/>
    </location>
</feature>
<dbReference type="InterPro" id="IPR032093">
    <property type="entry name" value="PhoD_N"/>
</dbReference>
<evidence type="ECO:0000259" key="2">
    <source>
        <dbReference type="Pfam" id="PF09423"/>
    </source>
</evidence>
<evidence type="ECO:0000313" key="5">
    <source>
        <dbReference type="Proteomes" id="UP001597112"/>
    </source>
</evidence>
<dbReference type="CDD" id="cd07389">
    <property type="entry name" value="MPP_PhoD"/>
    <property type="match status" value="1"/>
</dbReference>